<evidence type="ECO:0000313" key="1">
    <source>
        <dbReference type="EMBL" id="KAJ4951168.1"/>
    </source>
</evidence>
<evidence type="ECO:0000313" key="2">
    <source>
        <dbReference type="Proteomes" id="UP001141806"/>
    </source>
</evidence>
<dbReference type="Proteomes" id="UP001141806">
    <property type="component" value="Unassembled WGS sequence"/>
</dbReference>
<sequence>MEAILMRTSRSKCVECIFDQFRFVYCLMKEGEGDWREKSSRRVTKPRVRFSFRVLEESETEISNNEERIRVMHQRSPFFPPLSSLPLAENRDCGSLQVLANAPDSSTLVLRRKKHVVEGRGNHFRNNFRSLSSSPLTQ</sequence>
<dbReference type="EMBL" id="JAMYWD010000012">
    <property type="protein sequence ID" value="KAJ4951168.1"/>
    <property type="molecule type" value="Genomic_DNA"/>
</dbReference>
<comment type="caution">
    <text evidence="1">The sequence shown here is derived from an EMBL/GenBank/DDBJ whole genome shotgun (WGS) entry which is preliminary data.</text>
</comment>
<proteinExistence type="predicted"/>
<reference evidence="1" key="1">
    <citation type="journal article" date="2023" name="Plant J.">
        <title>The genome of the king protea, Protea cynaroides.</title>
        <authorList>
            <person name="Chang J."/>
            <person name="Duong T.A."/>
            <person name="Schoeman C."/>
            <person name="Ma X."/>
            <person name="Roodt D."/>
            <person name="Barker N."/>
            <person name="Li Z."/>
            <person name="Van de Peer Y."/>
            <person name="Mizrachi E."/>
        </authorList>
    </citation>
    <scope>NUCLEOTIDE SEQUENCE</scope>
    <source>
        <tissue evidence="1">Young leaves</tissue>
    </source>
</reference>
<keyword evidence="2" id="KW-1185">Reference proteome</keyword>
<protein>
    <submittedName>
        <fullName evidence="1">Uncharacterized protein</fullName>
    </submittedName>
</protein>
<name>A0A9Q0JUW3_9MAGN</name>
<organism evidence="1 2">
    <name type="scientific">Protea cynaroides</name>
    <dbReference type="NCBI Taxonomy" id="273540"/>
    <lineage>
        <taxon>Eukaryota</taxon>
        <taxon>Viridiplantae</taxon>
        <taxon>Streptophyta</taxon>
        <taxon>Embryophyta</taxon>
        <taxon>Tracheophyta</taxon>
        <taxon>Spermatophyta</taxon>
        <taxon>Magnoliopsida</taxon>
        <taxon>Proteales</taxon>
        <taxon>Proteaceae</taxon>
        <taxon>Protea</taxon>
    </lineage>
</organism>
<gene>
    <name evidence="1" type="ORF">NE237_028000</name>
</gene>
<dbReference type="AlphaFoldDB" id="A0A9Q0JUW3"/>
<accession>A0A9Q0JUW3</accession>